<dbReference type="PROSITE" id="PS50005">
    <property type="entry name" value="TPR"/>
    <property type="match status" value="1"/>
</dbReference>
<sequence>MKLLLYIILLCTTSCKKNERSQSVNKVTNIELTDSLICSVNYKENQIYLKYDNTNKVLNIEELNFIMNELSDVKIDCVNDKIIIKYYEKIGNQYIQTSHILDKKDNKLLLSKIYRFESSRNGVNLFGAILENEINDYTGVEPNVKTVNIYSFSGFKEELTPTINEYFDNITFLFKNKNYEELSLWADTLVVSHIIDIVAINESNVSMYNDIAYYLEQSKACGAAIFLLKKIIVKFPNRLVAYINLGDAYWSIGDNKKAKNAYKKYFELMKSKEKESKIPKRVFDRL</sequence>
<dbReference type="Gene3D" id="1.25.40.10">
    <property type="entry name" value="Tetratricopeptide repeat domain"/>
    <property type="match status" value="1"/>
</dbReference>
<dbReference type="AlphaFoldDB" id="A0A1E5TB06"/>
<dbReference type="InterPro" id="IPR011990">
    <property type="entry name" value="TPR-like_helical_dom_sf"/>
</dbReference>
<feature type="repeat" description="TPR" evidence="1">
    <location>
        <begin position="239"/>
        <end position="272"/>
    </location>
</feature>
<keyword evidence="3" id="KW-1185">Reference proteome</keyword>
<dbReference type="Proteomes" id="UP000095713">
    <property type="component" value="Unassembled WGS sequence"/>
</dbReference>
<organism evidence="2 3">
    <name type="scientific">Flavivirga aquatica</name>
    <dbReference type="NCBI Taxonomy" id="1849968"/>
    <lineage>
        <taxon>Bacteria</taxon>
        <taxon>Pseudomonadati</taxon>
        <taxon>Bacteroidota</taxon>
        <taxon>Flavobacteriia</taxon>
        <taxon>Flavobacteriales</taxon>
        <taxon>Flavobacteriaceae</taxon>
        <taxon>Flavivirga</taxon>
    </lineage>
</organism>
<gene>
    <name evidence="2" type="ORF">A8C32_03695</name>
</gene>
<dbReference type="RefSeq" id="WP_069830071.1">
    <property type="nucleotide sequence ID" value="NZ_MDJD01000034.1"/>
</dbReference>
<dbReference type="OrthoDB" id="696955at2"/>
<evidence type="ECO:0000313" key="2">
    <source>
        <dbReference type="EMBL" id="OEK08564.1"/>
    </source>
</evidence>
<protein>
    <submittedName>
        <fullName evidence="2">Uncharacterized protein</fullName>
    </submittedName>
</protein>
<evidence type="ECO:0000256" key="1">
    <source>
        <dbReference type="PROSITE-ProRule" id="PRU00339"/>
    </source>
</evidence>
<keyword evidence="1" id="KW-0802">TPR repeat</keyword>
<evidence type="ECO:0000313" key="3">
    <source>
        <dbReference type="Proteomes" id="UP000095713"/>
    </source>
</evidence>
<dbReference type="STRING" id="1849968.A8C32_03695"/>
<accession>A0A1E5TB06</accession>
<name>A0A1E5TB06_9FLAO</name>
<dbReference type="SUPFAM" id="SSF48452">
    <property type="entry name" value="TPR-like"/>
    <property type="match status" value="1"/>
</dbReference>
<dbReference type="EMBL" id="MDJD01000034">
    <property type="protein sequence ID" value="OEK08564.1"/>
    <property type="molecule type" value="Genomic_DNA"/>
</dbReference>
<dbReference type="InterPro" id="IPR019734">
    <property type="entry name" value="TPR_rpt"/>
</dbReference>
<proteinExistence type="predicted"/>
<reference evidence="2 3" key="1">
    <citation type="submission" date="2016-05" db="EMBL/GenBank/DDBJ databases">
        <title>Draft Genome Sequence of Algibacter sp. Strain SK-16 Isolated from the Surface Water of Aburatsubo Inlet.</title>
        <authorList>
            <person name="Wong S.-K."/>
            <person name="Yoshizawa S."/>
            <person name="Nakajima Y."/>
            <person name="Ogura Y."/>
            <person name="Tetsuya H."/>
            <person name="Hamasaki K."/>
        </authorList>
    </citation>
    <scope>NUCLEOTIDE SEQUENCE [LARGE SCALE GENOMIC DNA]</scope>
    <source>
        <strain evidence="2 3">SK-16</strain>
    </source>
</reference>
<comment type="caution">
    <text evidence="2">The sequence shown here is derived from an EMBL/GenBank/DDBJ whole genome shotgun (WGS) entry which is preliminary data.</text>
</comment>